<dbReference type="AlphaFoldDB" id="B3DWX4"/>
<proteinExistence type="predicted"/>
<organism evidence="1 2">
    <name type="scientific">Methylacidiphilum infernorum (isolate V4)</name>
    <name type="common">Methylokorus infernorum (strain V4)</name>
    <dbReference type="NCBI Taxonomy" id="481448"/>
    <lineage>
        <taxon>Bacteria</taxon>
        <taxon>Pseudomonadati</taxon>
        <taxon>Verrucomicrobiota</taxon>
        <taxon>Methylacidiphilae</taxon>
        <taxon>Methylacidiphilales</taxon>
        <taxon>Methylacidiphilaceae</taxon>
        <taxon>Methylacidiphilum (ex Ratnadevi et al. 2023)</taxon>
    </lineage>
</organism>
<dbReference type="KEGG" id="min:Minf_0054"/>
<sequence length="35" mass="4196">MFIEFLKMSTFLHHRRKLKVDLNFFRPASGMQLVG</sequence>
<protein>
    <submittedName>
        <fullName evidence="1">Uncharacterized protein</fullName>
    </submittedName>
</protein>
<dbReference type="EMBL" id="CP000975">
    <property type="protein sequence ID" value="ACD82114.1"/>
    <property type="molecule type" value="Genomic_DNA"/>
</dbReference>
<dbReference type="Proteomes" id="UP000009149">
    <property type="component" value="Chromosome"/>
</dbReference>
<evidence type="ECO:0000313" key="1">
    <source>
        <dbReference type="EMBL" id="ACD82114.1"/>
    </source>
</evidence>
<evidence type="ECO:0000313" key="2">
    <source>
        <dbReference type="Proteomes" id="UP000009149"/>
    </source>
</evidence>
<name>B3DWX4_METI4</name>
<dbReference type="HOGENOM" id="CLU_3365848_0_0_0"/>
<reference evidence="1 2" key="1">
    <citation type="journal article" date="2008" name="Biol. Direct">
        <title>Complete genome sequence of the extremely acidophilic methanotroph isolate V4, Methylacidiphilum infernorum, a representative of the bacterial phylum Verrucomicrobia.</title>
        <authorList>
            <person name="Hou S."/>
            <person name="Makarova K.S."/>
            <person name="Saw J.H."/>
            <person name="Senin P."/>
            <person name="Ly B.V."/>
            <person name="Zhou Z."/>
            <person name="Ren Y."/>
            <person name="Wang J."/>
            <person name="Galperin M.Y."/>
            <person name="Omelchenko M.V."/>
            <person name="Wolf Y.I."/>
            <person name="Yutin N."/>
            <person name="Koonin E.V."/>
            <person name="Stott M.B."/>
            <person name="Mountain B.W."/>
            <person name="Crowe M.A."/>
            <person name="Smirnova A.V."/>
            <person name="Dunfield P.F."/>
            <person name="Feng L."/>
            <person name="Wang L."/>
            <person name="Alam M."/>
        </authorList>
    </citation>
    <scope>NUCLEOTIDE SEQUENCE [LARGE SCALE GENOMIC DNA]</scope>
    <source>
        <strain evidence="2">Isolate V4</strain>
    </source>
</reference>
<gene>
    <name evidence="1" type="ordered locus">Minf_0054</name>
</gene>
<accession>B3DWX4</accession>